<dbReference type="AlphaFoldDB" id="A0A089MNG5"/>
<dbReference type="HOGENOM" id="CLU_2602663_0_0_9"/>
<dbReference type="Proteomes" id="UP000029518">
    <property type="component" value="Chromosome"/>
</dbReference>
<organism evidence="1 2">
    <name type="scientific">Paenibacillus borealis</name>
    <dbReference type="NCBI Taxonomy" id="160799"/>
    <lineage>
        <taxon>Bacteria</taxon>
        <taxon>Bacillati</taxon>
        <taxon>Bacillota</taxon>
        <taxon>Bacilli</taxon>
        <taxon>Bacillales</taxon>
        <taxon>Paenibacillaceae</taxon>
        <taxon>Paenibacillus</taxon>
    </lineage>
</organism>
<protein>
    <submittedName>
        <fullName evidence="1">Uncharacterized protein</fullName>
    </submittedName>
</protein>
<accession>A0A089MNG5</accession>
<evidence type="ECO:0000313" key="2">
    <source>
        <dbReference type="Proteomes" id="UP000029518"/>
    </source>
</evidence>
<dbReference type="KEGG" id="pbd:PBOR_14915"/>
<sequence>MTIIKYEPEFAPVEVFLTRFLDFENDNLIFEQETKIPIPTLTAGDIIEIFEQDYRVLERKFAFNEDAFLTIYLLEKVIQ</sequence>
<dbReference type="OrthoDB" id="2625971at2"/>
<dbReference type="RefSeq" id="WP_042212652.1">
    <property type="nucleotide sequence ID" value="NZ_CP009285.1"/>
</dbReference>
<name>A0A089MNG5_PAEBO</name>
<evidence type="ECO:0000313" key="1">
    <source>
        <dbReference type="EMBL" id="AIQ58074.1"/>
    </source>
</evidence>
<keyword evidence="2" id="KW-1185">Reference proteome</keyword>
<proteinExistence type="predicted"/>
<gene>
    <name evidence="1" type="ORF">PBOR_14915</name>
</gene>
<reference evidence="1" key="1">
    <citation type="submission" date="2014-08" db="EMBL/GenBank/DDBJ databases">
        <title>Comparative genomics of the Paenibacillus odorifer group.</title>
        <authorList>
            <person name="den Bakker H.C."/>
            <person name="Tsai Y.-C.Y.-C."/>
            <person name="Martin N."/>
            <person name="Korlach J."/>
            <person name="Wiedmann M."/>
        </authorList>
    </citation>
    <scope>NUCLEOTIDE SEQUENCE [LARGE SCALE GENOMIC DNA]</scope>
    <source>
        <strain evidence="1">DSM 13188</strain>
    </source>
</reference>
<dbReference type="EMBL" id="CP009285">
    <property type="protein sequence ID" value="AIQ58074.1"/>
    <property type="molecule type" value="Genomic_DNA"/>
</dbReference>